<dbReference type="Gene3D" id="3.40.50.2000">
    <property type="entry name" value="Glycogen Phosphorylase B"/>
    <property type="match status" value="2"/>
</dbReference>
<dbReference type="Pfam" id="PF00534">
    <property type="entry name" value="Glycos_transf_1"/>
    <property type="match status" value="1"/>
</dbReference>
<dbReference type="PANTHER" id="PTHR45947">
    <property type="entry name" value="SULFOQUINOVOSYL TRANSFERASE SQD2"/>
    <property type="match status" value="1"/>
</dbReference>
<organism evidence="2 3">
    <name type="scientific">Ornatilinea apprima</name>
    <dbReference type="NCBI Taxonomy" id="1134406"/>
    <lineage>
        <taxon>Bacteria</taxon>
        <taxon>Bacillati</taxon>
        <taxon>Chloroflexota</taxon>
        <taxon>Anaerolineae</taxon>
        <taxon>Anaerolineales</taxon>
        <taxon>Anaerolineaceae</taxon>
        <taxon>Ornatilinea</taxon>
    </lineage>
</organism>
<protein>
    <recommendedName>
        <fullName evidence="1">Glycosyl transferase family 1 domain-containing protein</fullName>
    </recommendedName>
</protein>
<reference evidence="2 3" key="1">
    <citation type="submission" date="2015-07" db="EMBL/GenBank/DDBJ databases">
        <title>Genome sequence of Ornatilinea apprima DSM 23815.</title>
        <authorList>
            <person name="Hemp J."/>
            <person name="Ward L.M."/>
            <person name="Pace L.A."/>
            <person name="Fischer W.W."/>
        </authorList>
    </citation>
    <scope>NUCLEOTIDE SEQUENCE [LARGE SCALE GENOMIC DNA]</scope>
    <source>
        <strain evidence="2 3">P3M-1</strain>
    </source>
</reference>
<dbReference type="OrthoDB" id="9790710at2"/>
<evidence type="ECO:0000313" key="2">
    <source>
        <dbReference type="EMBL" id="KPL70024.1"/>
    </source>
</evidence>
<keyword evidence="3" id="KW-1185">Reference proteome</keyword>
<dbReference type="RefSeq" id="WP_075064500.1">
    <property type="nucleotide sequence ID" value="NZ_LGCL01000045.1"/>
</dbReference>
<sequence>MSNVKINKPSIAILTTYIAPYRVSLFEELQKRVGKLRIFISTKMEPNRRWGIDWGRLDVVVQNTITIPKKWKHPHGFIETTYTQIPMDTLSLLIDYQPDVIVSVEFGLRTLFSVFYKIFHWRCKLIIWAAISSVTEKGRSRFRVLVRKILLQFCDGVYVNGKSGRAYLNSLGMDDQRIFDAPYATDVDVFKDISIFRTQENAYRLLFIGQLIERKGLSYLLRGLSCWLEKNQNKRIEMWIAGYGNQAGLLESENKAPNFEIKLLGEVPYDRLAEIYCQCGALVFPTLADEWGMVVNEAMASGCIVLGSLYSQAVEEMVVEGQNGWAFHPENTDEIENVLDKFFSKSVEQLNEMRVNAKARSLEYSPDKIADMMNIAIQSVLCVDNDEK</sequence>
<dbReference type="SUPFAM" id="SSF53756">
    <property type="entry name" value="UDP-Glycosyltransferase/glycogen phosphorylase"/>
    <property type="match status" value="1"/>
</dbReference>
<proteinExistence type="predicted"/>
<dbReference type="Proteomes" id="UP000050417">
    <property type="component" value="Unassembled WGS sequence"/>
</dbReference>
<dbReference type="CDD" id="cd03801">
    <property type="entry name" value="GT4_PimA-like"/>
    <property type="match status" value="1"/>
</dbReference>
<dbReference type="EMBL" id="LGCL01000045">
    <property type="protein sequence ID" value="KPL70024.1"/>
    <property type="molecule type" value="Genomic_DNA"/>
</dbReference>
<dbReference type="InterPro" id="IPR050194">
    <property type="entry name" value="Glycosyltransferase_grp1"/>
</dbReference>
<feature type="domain" description="Glycosyl transferase family 1" evidence="1">
    <location>
        <begin position="196"/>
        <end position="359"/>
    </location>
</feature>
<dbReference type="PANTHER" id="PTHR45947:SF3">
    <property type="entry name" value="SULFOQUINOVOSYL TRANSFERASE SQD2"/>
    <property type="match status" value="1"/>
</dbReference>
<dbReference type="AlphaFoldDB" id="A0A0P6WK30"/>
<dbReference type="STRING" id="1134406.ADN00_18340"/>
<evidence type="ECO:0000313" key="3">
    <source>
        <dbReference type="Proteomes" id="UP000050417"/>
    </source>
</evidence>
<name>A0A0P6WK30_9CHLR</name>
<evidence type="ECO:0000259" key="1">
    <source>
        <dbReference type="Pfam" id="PF00534"/>
    </source>
</evidence>
<gene>
    <name evidence="2" type="ORF">ADN00_18340</name>
</gene>
<comment type="caution">
    <text evidence="2">The sequence shown here is derived from an EMBL/GenBank/DDBJ whole genome shotgun (WGS) entry which is preliminary data.</text>
</comment>
<dbReference type="GO" id="GO:0016757">
    <property type="term" value="F:glycosyltransferase activity"/>
    <property type="evidence" value="ECO:0007669"/>
    <property type="project" value="InterPro"/>
</dbReference>
<dbReference type="InterPro" id="IPR001296">
    <property type="entry name" value="Glyco_trans_1"/>
</dbReference>
<accession>A0A0P6WK30</accession>